<name>A0A7J5U6P5_9BACT</name>
<proteinExistence type="predicted"/>
<dbReference type="SUPFAM" id="SSF49464">
    <property type="entry name" value="Carboxypeptidase regulatory domain-like"/>
    <property type="match status" value="1"/>
</dbReference>
<organism evidence="1 2">
    <name type="scientific">Rudanella paleaurantiibacter</name>
    <dbReference type="NCBI Taxonomy" id="2614655"/>
    <lineage>
        <taxon>Bacteria</taxon>
        <taxon>Pseudomonadati</taxon>
        <taxon>Bacteroidota</taxon>
        <taxon>Cytophagia</taxon>
        <taxon>Cytophagales</taxon>
        <taxon>Cytophagaceae</taxon>
        <taxon>Rudanella</taxon>
    </lineage>
</organism>
<evidence type="ECO:0000313" key="2">
    <source>
        <dbReference type="Proteomes" id="UP000488299"/>
    </source>
</evidence>
<sequence length="248" mass="27957">MLLGSTALWLTTFGSTHAQGRYVVGMVFDQANQIGVNQVTVTNKRTLQRVRTNTAGRFFITALPGDSLIATSQTHARAGIRWDGSDKPVITVNKLPYVVDRSYDLAEVTVKAKRYEEVKREIQQLLAEPVASRTVTGEQAFDRLADGAGVTLLYEMFSKEAKGRRKAAVLAQEYRRQKLANERMRLLVDQATDLKGSEVDQFIDFCDFADDDVLQATDYDLIRAIQTRHKLFRSGRRSLRLSPDPEQK</sequence>
<reference evidence="1 2" key="1">
    <citation type="submission" date="2019-10" db="EMBL/GenBank/DDBJ databases">
        <title>Rudanella paleaurantiibacter sp. nov., isolated from sludge.</title>
        <authorList>
            <person name="Xu S.Q."/>
        </authorList>
    </citation>
    <scope>NUCLEOTIDE SEQUENCE [LARGE SCALE GENOMIC DNA]</scope>
    <source>
        <strain evidence="1 2">HX-22-17</strain>
    </source>
</reference>
<evidence type="ECO:0000313" key="1">
    <source>
        <dbReference type="EMBL" id="KAB7733331.1"/>
    </source>
</evidence>
<dbReference type="AlphaFoldDB" id="A0A7J5U6P5"/>
<dbReference type="InterPro" id="IPR008969">
    <property type="entry name" value="CarboxyPept-like_regulatory"/>
</dbReference>
<protein>
    <submittedName>
        <fullName evidence="1">Uncharacterized protein</fullName>
    </submittedName>
</protein>
<comment type="caution">
    <text evidence="1">The sequence shown here is derived from an EMBL/GenBank/DDBJ whole genome shotgun (WGS) entry which is preliminary data.</text>
</comment>
<keyword evidence="2" id="KW-1185">Reference proteome</keyword>
<dbReference type="Proteomes" id="UP000488299">
    <property type="component" value="Unassembled WGS sequence"/>
</dbReference>
<accession>A0A7J5U6P5</accession>
<gene>
    <name evidence="1" type="ORF">F5984_04110</name>
</gene>
<dbReference type="EMBL" id="WELI01000001">
    <property type="protein sequence ID" value="KAB7733331.1"/>
    <property type="molecule type" value="Genomic_DNA"/>
</dbReference>